<feature type="non-terminal residue" evidence="1">
    <location>
        <position position="252"/>
    </location>
</feature>
<organism evidence="1">
    <name type="scientific">marine sediment metagenome</name>
    <dbReference type="NCBI Taxonomy" id="412755"/>
    <lineage>
        <taxon>unclassified sequences</taxon>
        <taxon>metagenomes</taxon>
        <taxon>ecological metagenomes</taxon>
    </lineage>
</organism>
<sequence>AKGDGFREAALKVFEGLYDYSPIGLTAFETNVMKRGMPFYTWARKNTPHMIHTLLTKPQKIANVGKVYRMMYDTSPETREERFFKPEYFDTNMWLKAPEWLPGMVGQKGPLYYHVDLPIGELSGDMDQVVNLLNPMGLKPVIEFISGRKTFPKFGMKVETFPKQKVPAPGWMAYIPGDIQKLLGMGPMVDQRSGKRVLGIRARNLQLMYSMFPVLAEGSKLFPAQVDIEQERAPWRAATYATGIGFMPLDIK</sequence>
<feature type="non-terminal residue" evidence="1">
    <location>
        <position position="1"/>
    </location>
</feature>
<protein>
    <submittedName>
        <fullName evidence="1">Uncharacterized protein</fullName>
    </submittedName>
</protein>
<proteinExistence type="predicted"/>
<accession>X1J2N2</accession>
<dbReference type="EMBL" id="BARU01036160">
    <property type="protein sequence ID" value="GAH88247.1"/>
    <property type="molecule type" value="Genomic_DNA"/>
</dbReference>
<dbReference type="AlphaFoldDB" id="X1J2N2"/>
<comment type="caution">
    <text evidence="1">The sequence shown here is derived from an EMBL/GenBank/DDBJ whole genome shotgun (WGS) entry which is preliminary data.</text>
</comment>
<reference evidence="1" key="1">
    <citation type="journal article" date="2014" name="Front. Microbiol.">
        <title>High frequency of phylogenetically diverse reductive dehalogenase-homologous genes in deep subseafloor sedimentary metagenomes.</title>
        <authorList>
            <person name="Kawai M."/>
            <person name="Futagami T."/>
            <person name="Toyoda A."/>
            <person name="Takaki Y."/>
            <person name="Nishi S."/>
            <person name="Hori S."/>
            <person name="Arai W."/>
            <person name="Tsubouchi T."/>
            <person name="Morono Y."/>
            <person name="Uchiyama I."/>
            <person name="Ito T."/>
            <person name="Fujiyama A."/>
            <person name="Inagaki F."/>
            <person name="Takami H."/>
        </authorList>
    </citation>
    <scope>NUCLEOTIDE SEQUENCE</scope>
    <source>
        <strain evidence="1">Expedition CK06-06</strain>
    </source>
</reference>
<gene>
    <name evidence="1" type="ORF">S03H2_56521</name>
</gene>
<evidence type="ECO:0000313" key="1">
    <source>
        <dbReference type="EMBL" id="GAH88247.1"/>
    </source>
</evidence>
<name>X1J2N2_9ZZZZ</name>